<feature type="chain" id="PRO_5042032651" description="Vesicular, overexpressed in cancer, prosurvival protein 1" evidence="2">
    <location>
        <begin position="17"/>
        <end position="175"/>
    </location>
</feature>
<sequence length="175" mass="19269">MFSFIVCLQLLLRTCALSCFVLELEASKMVACNLHGNNTANCILGCCKEDGNTGYEACCSLPLQSYLWILVAAVLCILLAVVPYCWRTRCLRAETRQRRERLAAISRGTPQRGFSVAVVFTGQFTYEAYGAPPVYDCVTTDVIVNPSSNYDSPPPYDDPPSYDDTCKPLGVSVVK</sequence>
<evidence type="ECO:0008006" key="5">
    <source>
        <dbReference type="Google" id="ProtNLM"/>
    </source>
</evidence>
<evidence type="ECO:0000256" key="1">
    <source>
        <dbReference type="SAM" id="Phobius"/>
    </source>
</evidence>
<feature type="signal peptide" evidence="2">
    <location>
        <begin position="1"/>
        <end position="16"/>
    </location>
</feature>
<evidence type="ECO:0000313" key="4">
    <source>
        <dbReference type="Proteomes" id="UP001195483"/>
    </source>
</evidence>
<evidence type="ECO:0000313" key="3">
    <source>
        <dbReference type="EMBL" id="KAK3592308.1"/>
    </source>
</evidence>
<reference evidence="3" key="2">
    <citation type="journal article" date="2021" name="Genome Biol. Evol.">
        <title>Developing a high-quality reference genome for a parasitic bivalve with doubly uniparental inheritance (Bivalvia: Unionida).</title>
        <authorList>
            <person name="Smith C.H."/>
        </authorList>
    </citation>
    <scope>NUCLEOTIDE SEQUENCE</scope>
    <source>
        <strain evidence="3">CHS0354</strain>
        <tissue evidence="3">Mantle</tissue>
    </source>
</reference>
<organism evidence="3 4">
    <name type="scientific">Potamilus streckersoni</name>
    <dbReference type="NCBI Taxonomy" id="2493646"/>
    <lineage>
        <taxon>Eukaryota</taxon>
        <taxon>Metazoa</taxon>
        <taxon>Spiralia</taxon>
        <taxon>Lophotrochozoa</taxon>
        <taxon>Mollusca</taxon>
        <taxon>Bivalvia</taxon>
        <taxon>Autobranchia</taxon>
        <taxon>Heteroconchia</taxon>
        <taxon>Palaeoheterodonta</taxon>
        <taxon>Unionida</taxon>
        <taxon>Unionoidea</taxon>
        <taxon>Unionidae</taxon>
        <taxon>Ambleminae</taxon>
        <taxon>Lampsilini</taxon>
        <taxon>Potamilus</taxon>
    </lineage>
</organism>
<feature type="transmembrane region" description="Helical" evidence="1">
    <location>
        <begin position="66"/>
        <end position="86"/>
    </location>
</feature>
<evidence type="ECO:0000256" key="2">
    <source>
        <dbReference type="SAM" id="SignalP"/>
    </source>
</evidence>
<dbReference type="EMBL" id="JAEAOA010001820">
    <property type="protein sequence ID" value="KAK3592308.1"/>
    <property type="molecule type" value="Genomic_DNA"/>
</dbReference>
<gene>
    <name evidence="3" type="ORF">CHS0354_030644</name>
</gene>
<reference evidence="3" key="1">
    <citation type="journal article" date="2021" name="Genome Biol. Evol.">
        <title>A High-Quality Reference Genome for a Parasitic Bivalve with Doubly Uniparental Inheritance (Bivalvia: Unionida).</title>
        <authorList>
            <person name="Smith C.H."/>
        </authorList>
    </citation>
    <scope>NUCLEOTIDE SEQUENCE</scope>
    <source>
        <strain evidence="3">CHS0354</strain>
    </source>
</reference>
<keyword evidence="1" id="KW-1133">Transmembrane helix</keyword>
<keyword evidence="4" id="KW-1185">Reference proteome</keyword>
<dbReference type="Proteomes" id="UP001195483">
    <property type="component" value="Unassembled WGS sequence"/>
</dbReference>
<keyword evidence="2" id="KW-0732">Signal</keyword>
<dbReference type="AlphaFoldDB" id="A0AAE0SIE1"/>
<name>A0AAE0SIE1_9BIVA</name>
<accession>A0AAE0SIE1</accession>
<keyword evidence="1" id="KW-0812">Transmembrane</keyword>
<protein>
    <recommendedName>
        <fullName evidence="5">Vesicular, overexpressed in cancer, prosurvival protein 1</fullName>
    </recommendedName>
</protein>
<comment type="caution">
    <text evidence="3">The sequence shown here is derived from an EMBL/GenBank/DDBJ whole genome shotgun (WGS) entry which is preliminary data.</text>
</comment>
<keyword evidence="1" id="KW-0472">Membrane</keyword>
<reference evidence="3" key="3">
    <citation type="submission" date="2023-05" db="EMBL/GenBank/DDBJ databases">
        <authorList>
            <person name="Smith C.H."/>
        </authorList>
    </citation>
    <scope>NUCLEOTIDE SEQUENCE</scope>
    <source>
        <strain evidence="3">CHS0354</strain>
        <tissue evidence="3">Mantle</tissue>
    </source>
</reference>
<proteinExistence type="predicted"/>